<dbReference type="Pfam" id="PF01266">
    <property type="entry name" value="DAO"/>
    <property type="match status" value="1"/>
</dbReference>
<dbReference type="RefSeq" id="WP_144994591.1">
    <property type="nucleotide sequence ID" value="NZ_CP036281.1"/>
</dbReference>
<dbReference type="OrthoDB" id="9794226at2"/>
<dbReference type="UniPathway" id="UPA00060"/>
<dbReference type="InterPro" id="IPR006076">
    <property type="entry name" value="FAD-dep_OxRdtase"/>
</dbReference>
<dbReference type="GO" id="GO:0050660">
    <property type="term" value="F:flavin adenine dinucleotide binding"/>
    <property type="evidence" value="ECO:0007669"/>
    <property type="project" value="InterPro"/>
</dbReference>
<feature type="domain" description="FAD dependent oxidoreductase" evidence="4">
    <location>
        <begin position="3"/>
        <end position="345"/>
    </location>
</feature>
<dbReference type="GO" id="GO:0005737">
    <property type="term" value="C:cytoplasm"/>
    <property type="evidence" value="ECO:0007669"/>
    <property type="project" value="TreeGrafter"/>
</dbReference>
<accession>A0A518CKI5</accession>
<dbReference type="Gene3D" id="3.30.9.10">
    <property type="entry name" value="D-Amino Acid Oxidase, subunit A, domain 2"/>
    <property type="match status" value="1"/>
</dbReference>
<dbReference type="PRINTS" id="PR00420">
    <property type="entry name" value="RNGMNOXGNASE"/>
</dbReference>
<keyword evidence="6" id="KW-1185">Reference proteome</keyword>
<dbReference type="PANTHER" id="PTHR13847">
    <property type="entry name" value="SARCOSINE DEHYDROGENASE-RELATED"/>
    <property type="match status" value="1"/>
</dbReference>
<dbReference type="PANTHER" id="PTHR13847:SF289">
    <property type="entry name" value="GLYCINE OXIDASE"/>
    <property type="match status" value="1"/>
</dbReference>
<dbReference type="GO" id="GO:0009229">
    <property type="term" value="P:thiamine diphosphate biosynthetic process"/>
    <property type="evidence" value="ECO:0007669"/>
    <property type="project" value="UniProtKB-UniPathway"/>
</dbReference>
<sequence>MSDVIVVGGGVIGLSIAWKLAEQGARVQLIEQTQVGREASWAGAGMLPPASLDIATDPLARLRALSHPLWPDWSAQIRSETGIDNGFRPCGALELAYSETELQQTELQLQKEGAEYHLLTASERKAQFPAVSPEIPYTLFLPEMSQVRNPRHLRGLVALCHRHGVEIIEGEPVVGFETVGGKVTGVRTSRSEYQAERICLTTGAWSKQIGSLLGLNVPVRPVRGQIVLLRHQPLPFTSILQHREQYLVPRPDGRILIGATMEEVGFLKANTVSGISNLLEFAAQTVPALSGADVERTWAGLRPGSPDNIPFLGQTSEWDNVYYAFGHFRDGLQLSMGTALVMSQLLLDQETSLDLAPYALERP</sequence>
<dbReference type="AlphaFoldDB" id="A0A518CKI5"/>
<dbReference type="Gene3D" id="3.50.50.60">
    <property type="entry name" value="FAD/NAD(P)-binding domain"/>
    <property type="match status" value="1"/>
</dbReference>
<dbReference type="InterPro" id="IPR036188">
    <property type="entry name" value="FAD/NAD-bd_sf"/>
</dbReference>
<reference evidence="5 6" key="1">
    <citation type="submission" date="2019-02" db="EMBL/GenBank/DDBJ databases">
        <title>Deep-cultivation of Planctomycetes and their phenomic and genomic characterization uncovers novel biology.</title>
        <authorList>
            <person name="Wiegand S."/>
            <person name="Jogler M."/>
            <person name="Boedeker C."/>
            <person name="Pinto D."/>
            <person name="Vollmers J."/>
            <person name="Rivas-Marin E."/>
            <person name="Kohn T."/>
            <person name="Peeters S.H."/>
            <person name="Heuer A."/>
            <person name="Rast P."/>
            <person name="Oberbeckmann S."/>
            <person name="Bunk B."/>
            <person name="Jeske O."/>
            <person name="Meyerdierks A."/>
            <person name="Storesund J.E."/>
            <person name="Kallscheuer N."/>
            <person name="Luecker S."/>
            <person name="Lage O.M."/>
            <person name="Pohl T."/>
            <person name="Merkel B.J."/>
            <person name="Hornburger P."/>
            <person name="Mueller R.-W."/>
            <person name="Bruemmer F."/>
            <person name="Labrenz M."/>
            <person name="Spormann A.M."/>
            <person name="Op den Camp H."/>
            <person name="Overmann J."/>
            <person name="Amann R."/>
            <person name="Jetten M.S.M."/>
            <person name="Mascher T."/>
            <person name="Medema M.H."/>
            <person name="Devos D.P."/>
            <person name="Kaster A.-K."/>
            <person name="Ovreas L."/>
            <person name="Rohde M."/>
            <person name="Galperin M.Y."/>
            <person name="Jogler C."/>
        </authorList>
    </citation>
    <scope>NUCLEOTIDE SEQUENCE [LARGE SCALE GENOMIC DNA]</scope>
    <source>
        <strain evidence="5 6">Pla110</strain>
    </source>
</reference>
<dbReference type="EMBL" id="CP036281">
    <property type="protein sequence ID" value="QDU79740.1"/>
    <property type="molecule type" value="Genomic_DNA"/>
</dbReference>
<gene>
    <name evidence="5" type="primary">hcnC</name>
    <name evidence="5" type="ORF">Pla110_14540</name>
</gene>
<evidence type="ECO:0000259" key="4">
    <source>
        <dbReference type="Pfam" id="PF01266"/>
    </source>
</evidence>
<dbReference type="InterPro" id="IPR012727">
    <property type="entry name" value="Gly_oxidase_ThiO"/>
</dbReference>
<organism evidence="5 6">
    <name type="scientific">Polystyrenella longa</name>
    <dbReference type="NCBI Taxonomy" id="2528007"/>
    <lineage>
        <taxon>Bacteria</taxon>
        <taxon>Pseudomonadati</taxon>
        <taxon>Planctomycetota</taxon>
        <taxon>Planctomycetia</taxon>
        <taxon>Planctomycetales</taxon>
        <taxon>Planctomycetaceae</taxon>
        <taxon>Polystyrenella</taxon>
    </lineage>
</organism>
<dbReference type="GO" id="GO:0050622">
    <property type="term" value="F:glycine dehydrogenase (cyanide-forming) activity"/>
    <property type="evidence" value="ECO:0007669"/>
    <property type="project" value="UniProtKB-EC"/>
</dbReference>
<dbReference type="GO" id="GO:0009228">
    <property type="term" value="P:thiamine biosynthetic process"/>
    <property type="evidence" value="ECO:0007669"/>
    <property type="project" value="UniProtKB-KW"/>
</dbReference>
<dbReference type="SUPFAM" id="SSF54373">
    <property type="entry name" value="FAD-linked reductases, C-terminal domain"/>
    <property type="match status" value="1"/>
</dbReference>
<dbReference type="Proteomes" id="UP000317178">
    <property type="component" value="Chromosome"/>
</dbReference>
<dbReference type="EC" id="1.4.99.5" evidence="5"/>
<evidence type="ECO:0000256" key="1">
    <source>
        <dbReference type="ARBA" id="ARBA00004948"/>
    </source>
</evidence>
<evidence type="ECO:0000313" key="6">
    <source>
        <dbReference type="Proteomes" id="UP000317178"/>
    </source>
</evidence>
<protein>
    <submittedName>
        <fullName evidence="5">Hydrogen cyanide synthase subunit HcnC</fullName>
        <ecNumber evidence="5">1.4.99.5</ecNumber>
    </submittedName>
</protein>
<evidence type="ECO:0000256" key="3">
    <source>
        <dbReference type="ARBA" id="ARBA00023002"/>
    </source>
</evidence>
<keyword evidence="3 5" id="KW-0560">Oxidoreductase</keyword>
<comment type="pathway">
    <text evidence="1">Cofactor biosynthesis; thiamine diphosphate biosynthesis.</text>
</comment>
<dbReference type="KEGG" id="plon:Pla110_14540"/>
<keyword evidence="2" id="KW-0784">Thiamine biosynthesis</keyword>
<proteinExistence type="predicted"/>
<evidence type="ECO:0000313" key="5">
    <source>
        <dbReference type="EMBL" id="QDU79740.1"/>
    </source>
</evidence>
<evidence type="ECO:0000256" key="2">
    <source>
        <dbReference type="ARBA" id="ARBA00022977"/>
    </source>
</evidence>
<name>A0A518CKI5_9PLAN</name>
<dbReference type="NCBIfam" id="TIGR02352">
    <property type="entry name" value="thiamin_ThiO"/>
    <property type="match status" value="1"/>
</dbReference>
<dbReference type="SUPFAM" id="SSF51905">
    <property type="entry name" value="FAD/NAD(P)-binding domain"/>
    <property type="match status" value="1"/>
</dbReference>